<dbReference type="Proteomes" id="UP000670527">
    <property type="component" value="Unassembled WGS sequence"/>
</dbReference>
<proteinExistence type="predicted"/>
<evidence type="ECO:0008006" key="3">
    <source>
        <dbReference type="Google" id="ProtNLM"/>
    </source>
</evidence>
<organism evidence="1 2">
    <name type="scientific">Hymenobacter defluvii</name>
    <dbReference type="NCBI Taxonomy" id="2054411"/>
    <lineage>
        <taxon>Bacteria</taxon>
        <taxon>Pseudomonadati</taxon>
        <taxon>Bacteroidota</taxon>
        <taxon>Cytophagia</taxon>
        <taxon>Cytophagales</taxon>
        <taxon>Hymenobacteraceae</taxon>
        <taxon>Hymenobacter</taxon>
    </lineage>
</organism>
<evidence type="ECO:0000313" key="2">
    <source>
        <dbReference type="Proteomes" id="UP000670527"/>
    </source>
</evidence>
<accession>A0ABS3T9C2</accession>
<gene>
    <name evidence="1" type="ORF">J4D97_06190</name>
</gene>
<sequence length="370" mass="42127">MSTLFRLSAFFRQGYRWLLWLLMWPLTAGSLPDKPLTLRAEPLALQPPTFRVAQVRDERPERRAVAWLLPAPGTNPAAPRPTDLQGGAEAALQQFAAQSIPTQPGTRPVRVRIRTLRITEKAVPGGRVEGEVQVQLAFDWLRPDAAPLLLTEYRSGARYGRLATDAAVVEPALRQVLAGGLRYLNRWLLQAAEQDARLATRVQPSFRYDQRQTESDTLFYDPARPLRWSDFTGPPRAGIYAAAVFPGFSYQGKPRLRNGVLELDITLQIFVVRSSSWVGPGKNAYYLAHEQRHFDLVKLVAERFRRSATADSLTVEDYNSILQRQYLRSFMEMNRIQERYDAETHHGTNAAAQQRWDQQIEADLRRFGVE</sequence>
<protein>
    <recommendedName>
        <fullName evidence="3">DUF922 domain-containing protein</fullName>
    </recommendedName>
</protein>
<evidence type="ECO:0000313" key="1">
    <source>
        <dbReference type="EMBL" id="MBO3270234.1"/>
    </source>
</evidence>
<dbReference type="EMBL" id="JAGETX010000002">
    <property type="protein sequence ID" value="MBO3270234.1"/>
    <property type="molecule type" value="Genomic_DNA"/>
</dbReference>
<comment type="caution">
    <text evidence="1">The sequence shown here is derived from an EMBL/GenBank/DDBJ whole genome shotgun (WGS) entry which is preliminary data.</text>
</comment>
<dbReference type="RefSeq" id="WP_208306818.1">
    <property type="nucleotide sequence ID" value="NZ_JAGETX010000002.1"/>
</dbReference>
<name>A0ABS3T9C2_9BACT</name>
<keyword evidence="2" id="KW-1185">Reference proteome</keyword>
<reference evidence="1 2" key="1">
    <citation type="submission" date="2021-03" db="EMBL/GenBank/DDBJ databases">
        <authorList>
            <person name="Kim M.K."/>
        </authorList>
    </citation>
    <scope>NUCLEOTIDE SEQUENCE [LARGE SCALE GENOMIC DNA]</scope>
    <source>
        <strain evidence="1 2">BT507</strain>
    </source>
</reference>